<reference evidence="3 4" key="1">
    <citation type="journal article" date="2014" name="Genome Announc.">
        <title>Draft Genome Sequence of Magnetospirillum sp. Strain SO-1, a Freshwater Magnetotactic Bacterium Isolated from the Ol'khovka River, Russia.</title>
        <authorList>
            <person name="Grouzdev D.S."/>
            <person name="Dziuba M.V."/>
            <person name="Sukhacheva M.S."/>
            <person name="Mardanov A.V."/>
            <person name="Beletskiy A.V."/>
            <person name="Kuznetsov B.B."/>
            <person name="Skryabin K.G."/>
        </authorList>
    </citation>
    <scope>NUCLEOTIDE SEQUENCE [LARGE SCALE GENOMIC DNA]</scope>
    <source>
        <strain evidence="3 4">SO-1</strain>
    </source>
</reference>
<dbReference type="PANTHER" id="PTHR40252:SF2">
    <property type="entry name" value="BLR0328 PROTEIN"/>
    <property type="match status" value="1"/>
</dbReference>
<dbReference type="EMBL" id="AONQ01000033">
    <property type="protein sequence ID" value="EME69500.1"/>
    <property type="molecule type" value="Genomic_DNA"/>
</dbReference>
<dbReference type="SMART" id="SM01204">
    <property type="entry name" value="FIST_C"/>
    <property type="match status" value="1"/>
</dbReference>
<evidence type="ECO:0000259" key="1">
    <source>
        <dbReference type="SMART" id="SM00897"/>
    </source>
</evidence>
<evidence type="ECO:0000313" key="4">
    <source>
        <dbReference type="Proteomes" id="UP000011744"/>
    </source>
</evidence>
<organism evidence="3 4">
    <name type="scientific">Paramagnetospirillum caucaseum</name>
    <dbReference type="NCBI Taxonomy" id="1244869"/>
    <lineage>
        <taxon>Bacteria</taxon>
        <taxon>Pseudomonadati</taxon>
        <taxon>Pseudomonadota</taxon>
        <taxon>Alphaproteobacteria</taxon>
        <taxon>Rhodospirillales</taxon>
        <taxon>Magnetospirillaceae</taxon>
        <taxon>Paramagnetospirillum</taxon>
    </lineage>
</organism>
<dbReference type="AlphaFoldDB" id="M2Z5A6"/>
<dbReference type="eggNOG" id="COG3287">
    <property type="taxonomic scope" value="Bacteria"/>
</dbReference>
<protein>
    <recommendedName>
        <fullName evidence="5">FIST domain containing protein</fullName>
    </recommendedName>
</protein>
<dbReference type="PANTHER" id="PTHR40252">
    <property type="entry name" value="BLR0328 PROTEIN"/>
    <property type="match status" value="1"/>
</dbReference>
<dbReference type="SMART" id="SM00897">
    <property type="entry name" value="FIST"/>
    <property type="match status" value="1"/>
</dbReference>
<proteinExistence type="predicted"/>
<dbReference type="InterPro" id="IPR013702">
    <property type="entry name" value="FIST_domain_N"/>
</dbReference>
<sequence>MRAEVTSAGDGIKRGFSQAADARAAVAELRDQIHQSDMAVVLFFCSPAFDLEELGRAMRDAFPDTLTLGCSTAGEITPMGYCTGSLTGLSMSGDICHADAVYIDQLSEFAFSHGLDSVRQGLARMAETEGPDFTQGTFAMLMIDGMSSAEDSVLSALHAGLGEIPLFGGSAGDDLNFRRTWVYRDGRFHSDMAALVLVHTPFPFRVFKTQHFVGSDTKMVITGADPLRRIVTEINAEPAGREFARMLGMEVAELTPMIFATHPVVVRVGGADYVRSIQKVNPDGSLSFFCAIDEGLVLSVASTVDPYANLAQVFEDIRAEIGPPQLIIGCECVLRSLEMERTQMKQRMSDLLIANNVVGFNTYGEQFNAMHVNQTFTGVALGARRQ</sequence>
<comment type="caution">
    <text evidence="3">The sequence shown here is derived from an EMBL/GenBank/DDBJ whole genome shotgun (WGS) entry which is preliminary data.</text>
</comment>
<dbReference type="Proteomes" id="UP000011744">
    <property type="component" value="Unassembled WGS sequence"/>
</dbReference>
<dbReference type="NCBIfam" id="NF041558">
    <property type="entry name" value="NosP"/>
    <property type="match status" value="1"/>
</dbReference>
<dbReference type="Pfam" id="PF10442">
    <property type="entry name" value="FIST_C"/>
    <property type="match status" value="1"/>
</dbReference>
<keyword evidence="4" id="KW-1185">Reference proteome</keyword>
<dbReference type="InterPro" id="IPR019494">
    <property type="entry name" value="FIST_C"/>
</dbReference>
<name>M2Z5A6_9PROT</name>
<dbReference type="Pfam" id="PF08495">
    <property type="entry name" value="FIST"/>
    <property type="match status" value="1"/>
</dbReference>
<feature type="domain" description="FIST" evidence="1">
    <location>
        <begin position="37"/>
        <end position="238"/>
    </location>
</feature>
<dbReference type="STRING" id="1244869.H261_13089"/>
<evidence type="ECO:0008006" key="5">
    <source>
        <dbReference type="Google" id="ProtNLM"/>
    </source>
</evidence>
<gene>
    <name evidence="3" type="ORF">H261_13089</name>
</gene>
<feature type="domain" description="FIST C-domain" evidence="2">
    <location>
        <begin position="239"/>
        <end position="369"/>
    </location>
</feature>
<accession>M2Z5A6</accession>
<dbReference type="PATRIC" id="fig|1244869.3.peg.2641"/>
<evidence type="ECO:0000313" key="3">
    <source>
        <dbReference type="EMBL" id="EME69500.1"/>
    </source>
</evidence>
<evidence type="ECO:0000259" key="2">
    <source>
        <dbReference type="SMART" id="SM01204"/>
    </source>
</evidence>